<feature type="transmembrane region" description="Helical" evidence="1">
    <location>
        <begin position="6"/>
        <end position="24"/>
    </location>
</feature>
<comment type="caution">
    <text evidence="2">The sequence shown here is derived from an EMBL/GenBank/DDBJ whole genome shotgun (WGS) entry which is preliminary data.</text>
</comment>
<name>A0A9P4Y3C2_CRYP1</name>
<dbReference type="GeneID" id="63837578"/>
<evidence type="ECO:0000313" key="3">
    <source>
        <dbReference type="Proteomes" id="UP000803844"/>
    </source>
</evidence>
<dbReference type="AlphaFoldDB" id="A0A9P4Y3C2"/>
<dbReference type="RefSeq" id="XP_040776734.1">
    <property type="nucleotide sequence ID" value="XM_040920449.1"/>
</dbReference>
<keyword evidence="1" id="KW-0812">Transmembrane</keyword>
<dbReference type="EMBL" id="MU032347">
    <property type="protein sequence ID" value="KAF3765773.1"/>
    <property type="molecule type" value="Genomic_DNA"/>
</dbReference>
<proteinExistence type="predicted"/>
<sequence>MNTSQPVVPVVVLWYCYVYHRVMLLGAKPLPLQKCYHTFPMYHSNGQSRLGPASIRYIGAYPWIVRTISFGSPNGDGVHREYSREHFQSLVMDSRTQGDGDARLHATCYYSVQVHMLAKYECGQRKRGRPNTSFGPVLEAIHRPEVVVVVLVMAVAGYSGRIRLAIPTAGTPNREEATRLPTMSMRTHAVGSSLVAFVLMIIG</sequence>
<protein>
    <submittedName>
        <fullName evidence="2">Uncharacterized protein</fullName>
    </submittedName>
</protein>
<dbReference type="Proteomes" id="UP000803844">
    <property type="component" value="Unassembled WGS sequence"/>
</dbReference>
<organism evidence="2 3">
    <name type="scientific">Cryphonectria parasitica (strain ATCC 38755 / EP155)</name>
    <dbReference type="NCBI Taxonomy" id="660469"/>
    <lineage>
        <taxon>Eukaryota</taxon>
        <taxon>Fungi</taxon>
        <taxon>Dikarya</taxon>
        <taxon>Ascomycota</taxon>
        <taxon>Pezizomycotina</taxon>
        <taxon>Sordariomycetes</taxon>
        <taxon>Sordariomycetidae</taxon>
        <taxon>Diaporthales</taxon>
        <taxon>Cryphonectriaceae</taxon>
        <taxon>Cryphonectria-Endothia species complex</taxon>
        <taxon>Cryphonectria</taxon>
    </lineage>
</organism>
<accession>A0A9P4Y3C2</accession>
<gene>
    <name evidence="2" type="ORF">M406DRAFT_329640</name>
</gene>
<evidence type="ECO:0000256" key="1">
    <source>
        <dbReference type="SAM" id="Phobius"/>
    </source>
</evidence>
<evidence type="ECO:0000313" key="2">
    <source>
        <dbReference type="EMBL" id="KAF3765773.1"/>
    </source>
</evidence>
<keyword evidence="1" id="KW-0472">Membrane</keyword>
<keyword evidence="1" id="KW-1133">Transmembrane helix</keyword>
<keyword evidence="3" id="KW-1185">Reference proteome</keyword>
<reference evidence="2" key="1">
    <citation type="journal article" date="2020" name="Phytopathology">
        <title>Genome sequence of the chestnut blight fungus Cryphonectria parasitica EP155: A fundamental resource for an archetypical invasive plant pathogen.</title>
        <authorList>
            <person name="Crouch J.A."/>
            <person name="Dawe A."/>
            <person name="Aerts A."/>
            <person name="Barry K."/>
            <person name="Churchill A.C.L."/>
            <person name="Grimwood J."/>
            <person name="Hillman B."/>
            <person name="Milgroom M.G."/>
            <person name="Pangilinan J."/>
            <person name="Smith M."/>
            <person name="Salamov A."/>
            <person name="Schmutz J."/>
            <person name="Yadav J."/>
            <person name="Grigoriev I.V."/>
            <person name="Nuss D."/>
        </authorList>
    </citation>
    <scope>NUCLEOTIDE SEQUENCE</scope>
    <source>
        <strain evidence="2">EP155</strain>
    </source>
</reference>